<sequence>MQHLMSLGVGHFRIEFVSETPPQVIQTIHRYRQLMRGKLRAFNFGKRLKFKVNWALLAVRF</sequence>
<dbReference type="Proteomes" id="UP000095472">
    <property type="component" value="Chromosome"/>
</dbReference>
<gene>
    <name evidence="1" type="ORF">BH720_010435</name>
</gene>
<protein>
    <submittedName>
        <fullName evidence="1">Uncharacterized protein</fullName>
    </submittedName>
</protein>
<organism evidence="1 2">
    <name type="scientific">Desertifilum tharense IPPAS B-1220</name>
    <dbReference type="NCBI Taxonomy" id="1781255"/>
    <lineage>
        <taxon>Bacteria</taxon>
        <taxon>Bacillati</taxon>
        <taxon>Cyanobacteriota</taxon>
        <taxon>Cyanophyceae</taxon>
        <taxon>Desertifilales</taxon>
        <taxon>Desertifilaceae</taxon>
        <taxon>Desertifilum</taxon>
    </lineage>
</organism>
<evidence type="ECO:0000313" key="1">
    <source>
        <dbReference type="EMBL" id="XPM65882.1"/>
    </source>
</evidence>
<evidence type="ECO:0000313" key="2">
    <source>
        <dbReference type="Proteomes" id="UP000095472"/>
    </source>
</evidence>
<accession>A0ACD5GYM0</accession>
<keyword evidence="2" id="KW-1185">Reference proteome</keyword>
<reference evidence="1 2" key="1">
    <citation type="journal article" date="2016" name="Genome Announc.">
        <title>Draft Genome Sequence of the Thermotolerant Cyanobacterium Desertifilum sp. IPPAS B-1220.</title>
        <authorList>
            <person name="Mironov K.S."/>
            <person name="Sinetova M.A."/>
            <person name="Bolatkhan K."/>
            <person name="Zayadan B.K."/>
            <person name="Ustinova V.V."/>
            <person name="Kupriyanova E.V."/>
            <person name="Skrypnik A.N."/>
            <person name="Gogoleva N.E."/>
            <person name="Gogolev Y.V."/>
            <person name="Los D.A."/>
        </authorList>
    </citation>
    <scope>NUCLEOTIDE SEQUENCE [LARGE SCALE GENOMIC DNA]</scope>
    <source>
        <strain evidence="1 2">IPPAS B-1220</strain>
    </source>
</reference>
<dbReference type="EMBL" id="CP182909">
    <property type="protein sequence ID" value="XPM65882.1"/>
    <property type="molecule type" value="Genomic_DNA"/>
</dbReference>
<name>A0ACD5GYM0_9CYAN</name>
<proteinExistence type="predicted"/>